<comment type="similarity">
    <text evidence="1">Belongs to the glycosyltransferase 2 family.</text>
</comment>
<feature type="transmembrane region" description="Helical" evidence="4">
    <location>
        <begin position="295"/>
        <end position="318"/>
    </location>
</feature>
<dbReference type="CDD" id="cd06438">
    <property type="entry name" value="EpsO_like"/>
    <property type="match status" value="1"/>
</dbReference>
<dbReference type="AlphaFoldDB" id="A0A1L5F6U3"/>
<keyword evidence="4" id="KW-0812">Transmembrane</keyword>
<name>A0A1L5F6U3_CLOKL</name>
<evidence type="ECO:0000256" key="2">
    <source>
        <dbReference type="ARBA" id="ARBA00022676"/>
    </source>
</evidence>
<organism evidence="5 6">
    <name type="scientific">Clostridium kluyveri</name>
    <dbReference type="NCBI Taxonomy" id="1534"/>
    <lineage>
        <taxon>Bacteria</taxon>
        <taxon>Bacillati</taxon>
        <taxon>Bacillota</taxon>
        <taxon>Clostridia</taxon>
        <taxon>Eubacteriales</taxon>
        <taxon>Clostridiaceae</taxon>
        <taxon>Clostridium</taxon>
    </lineage>
</organism>
<keyword evidence="3 5" id="KW-0808">Transferase</keyword>
<proteinExistence type="inferred from homology"/>
<dbReference type="GO" id="GO:0016757">
    <property type="term" value="F:glycosyltransferase activity"/>
    <property type="evidence" value="ECO:0007669"/>
    <property type="project" value="UniProtKB-KW"/>
</dbReference>
<sequence length="424" mass="49380">MSIFKEIILNASRVLTYMVYIISIYYLCISFFGIWKRRDEQEVEPKNSFALIVAAHNEEIVIKDILESLNGLEYPKELYDVFVIADNCTDKTAIKAREKGALVYERVDGSKRGKGYALEWMFRKIFNMKRKYDAIAIFDADNLVHKNFLKEMNKQLSRGYKVVQGYLDSKNPYDTWITGSYSIAFWTCNRMFQLARSNLGLSTQLGGTGFCINTDILQKLGWGATCLTEDLEFTCKLVLYGYKIGWAHNAIIYDEKPLTLFQSWKQRKRWMQGFADVSSRYFFKLIKKSIKTFDFVLFDCALYSIQPIITVLIGLSVVSGGVQYLMRTYHLISNFNTVVYSVNFNLLTISAVLLSILQFIYTPFMLVLEKKLDLKIFFYYIVYPIYAITWFPISVQGIMNKNDKEWSHTTHSRSIKIKELEKVN</sequence>
<dbReference type="SUPFAM" id="SSF53448">
    <property type="entry name" value="Nucleotide-diphospho-sugar transferases"/>
    <property type="match status" value="1"/>
</dbReference>
<accession>A0A1L5F6U3</accession>
<keyword evidence="4" id="KW-1133">Transmembrane helix</keyword>
<reference evidence="5 6" key="1">
    <citation type="submission" date="2016-12" db="EMBL/GenBank/DDBJ databases">
        <title>Complete genome sequence of Clostridium kluyveri JZZ isolated from the pit mud of a Chinese flavor liquor-making factory.</title>
        <authorList>
            <person name="Wang Y."/>
        </authorList>
    </citation>
    <scope>NUCLEOTIDE SEQUENCE [LARGE SCALE GENOMIC DNA]</scope>
    <source>
        <strain evidence="5 6">JZZ</strain>
    </source>
</reference>
<evidence type="ECO:0000256" key="3">
    <source>
        <dbReference type="ARBA" id="ARBA00022679"/>
    </source>
</evidence>
<dbReference type="EMBL" id="CP018335">
    <property type="protein sequence ID" value="APM38707.1"/>
    <property type="molecule type" value="Genomic_DNA"/>
</dbReference>
<dbReference type="Pfam" id="PF13641">
    <property type="entry name" value="Glyco_tranf_2_3"/>
    <property type="match status" value="1"/>
</dbReference>
<evidence type="ECO:0000256" key="4">
    <source>
        <dbReference type="SAM" id="Phobius"/>
    </source>
</evidence>
<feature type="transmembrane region" description="Helical" evidence="4">
    <location>
        <begin position="338"/>
        <end position="364"/>
    </location>
</feature>
<dbReference type="OrthoDB" id="9797391at2"/>
<dbReference type="PANTHER" id="PTHR43630">
    <property type="entry name" value="POLY-BETA-1,6-N-ACETYL-D-GLUCOSAMINE SYNTHASE"/>
    <property type="match status" value="1"/>
</dbReference>
<feature type="transmembrane region" description="Helical" evidence="4">
    <location>
        <begin position="376"/>
        <end position="393"/>
    </location>
</feature>
<protein>
    <submittedName>
        <fullName evidence="5">Glycosyl transferase family 2</fullName>
    </submittedName>
</protein>
<dbReference type="PANTHER" id="PTHR43630:SF1">
    <property type="entry name" value="POLY-BETA-1,6-N-ACETYL-D-GLUCOSAMINE SYNTHASE"/>
    <property type="match status" value="1"/>
</dbReference>
<gene>
    <name evidence="5" type="ORF">BS101_08080</name>
</gene>
<evidence type="ECO:0000313" key="5">
    <source>
        <dbReference type="EMBL" id="APM38707.1"/>
    </source>
</evidence>
<keyword evidence="4" id="KW-0472">Membrane</keyword>
<keyword evidence="2" id="KW-0328">Glycosyltransferase</keyword>
<feature type="transmembrane region" description="Helical" evidence="4">
    <location>
        <begin position="14"/>
        <end position="35"/>
    </location>
</feature>
<dbReference type="Gene3D" id="3.90.550.10">
    <property type="entry name" value="Spore Coat Polysaccharide Biosynthesis Protein SpsA, Chain A"/>
    <property type="match status" value="1"/>
</dbReference>
<dbReference type="InterPro" id="IPR029044">
    <property type="entry name" value="Nucleotide-diphossugar_trans"/>
</dbReference>
<dbReference type="Proteomes" id="UP000184604">
    <property type="component" value="Chromosome"/>
</dbReference>
<dbReference type="RefSeq" id="WP_073538365.1">
    <property type="nucleotide sequence ID" value="NZ_CP018335.1"/>
</dbReference>
<evidence type="ECO:0000313" key="6">
    <source>
        <dbReference type="Proteomes" id="UP000184604"/>
    </source>
</evidence>
<evidence type="ECO:0000256" key="1">
    <source>
        <dbReference type="ARBA" id="ARBA00006739"/>
    </source>
</evidence>